<accession>A0A7W7PHZ7</accession>
<evidence type="ECO:0000313" key="4">
    <source>
        <dbReference type="Proteomes" id="UP000556084"/>
    </source>
</evidence>
<feature type="transmembrane region" description="Helical" evidence="2">
    <location>
        <begin position="43"/>
        <end position="64"/>
    </location>
</feature>
<evidence type="ECO:0000313" key="3">
    <source>
        <dbReference type="EMBL" id="MBB4891576.1"/>
    </source>
</evidence>
<dbReference type="RefSeq" id="WP_184346133.1">
    <property type="nucleotide sequence ID" value="NZ_JACHJH010000001.1"/>
</dbReference>
<dbReference type="InterPro" id="IPR006750">
    <property type="entry name" value="YdcZ"/>
</dbReference>
<feature type="transmembrane region" description="Helical" evidence="2">
    <location>
        <begin position="238"/>
        <end position="257"/>
    </location>
</feature>
<feature type="transmembrane region" description="Helical" evidence="2">
    <location>
        <begin position="85"/>
        <end position="102"/>
    </location>
</feature>
<protein>
    <submittedName>
        <fullName evidence="3">Transporter family-2 protein</fullName>
    </submittedName>
</protein>
<feature type="region of interest" description="Disordered" evidence="1">
    <location>
        <begin position="313"/>
        <end position="338"/>
    </location>
</feature>
<gene>
    <name evidence="3" type="ORF">FHS39_000576</name>
</gene>
<dbReference type="PANTHER" id="PTHR34821:SF2">
    <property type="entry name" value="INNER MEMBRANE PROTEIN YDCZ"/>
    <property type="match status" value="1"/>
</dbReference>
<dbReference type="Pfam" id="PF04657">
    <property type="entry name" value="DMT_YdcZ"/>
    <property type="match status" value="2"/>
</dbReference>
<feature type="transmembrane region" description="Helical" evidence="2">
    <location>
        <begin position="264"/>
        <end position="284"/>
    </location>
</feature>
<feature type="transmembrane region" description="Helical" evidence="2">
    <location>
        <begin position="290"/>
        <end position="308"/>
    </location>
</feature>
<evidence type="ECO:0000256" key="2">
    <source>
        <dbReference type="SAM" id="Phobius"/>
    </source>
</evidence>
<dbReference type="GO" id="GO:0005886">
    <property type="term" value="C:plasma membrane"/>
    <property type="evidence" value="ECO:0007669"/>
    <property type="project" value="TreeGrafter"/>
</dbReference>
<sequence length="338" mass="34096">MSTEPLRGRARSPAIAAATAAGAVLALQAWINGRLGEALDDGVAAATVSDGLSFVLLAALCPFLPEFRRGTGRLARRTRGGTPALRPWHFLGGIVGGVVVLSQATSTAALGTALYTVALVAGQTLSGLCVDHRGIGPGAATPVDARRLTGAAVALAAVTVPLLGSLTAETIWLALLPFAAGIGLSWQMAVNGRLNAVAGSPYPSVALNFLLGVLVVSAAMGIDLALTGPPRHWPHDPLLYTGGLLGVAFVLASVLLVRHIGVLVMGLAMVGGQTVGSLVIDLAAGGGRPTGLTTLLSSAAIVVAAVLASRPGARPATTPSEPSELSDQHTPVPERQWT</sequence>
<dbReference type="PANTHER" id="PTHR34821">
    <property type="entry name" value="INNER MEMBRANE PROTEIN YDCZ"/>
    <property type="match status" value="1"/>
</dbReference>
<comment type="caution">
    <text evidence="3">The sequence shown here is derived from an EMBL/GenBank/DDBJ whole genome shotgun (WGS) entry which is preliminary data.</text>
</comment>
<keyword evidence="2" id="KW-1133">Transmembrane helix</keyword>
<keyword evidence="4" id="KW-1185">Reference proteome</keyword>
<keyword evidence="2" id="KW-0812">Transmembrane</keyword>
<dbReference type="AlphaFoldDB" id="A0A7W7PHZ7"/>
<evidence type="ECO:0000256" key="1">
    <source>
        <dbReference type="SAM" id="MobiDB-lite"/>
    </source>
</evidence>
<feature type="transmembrane region" description="Helical" evidence="2">
    <location>
        <begin position="12"/>
        <end position="31"/>
    </location>
</feature>
<keyword evidence="2" id="KW-0472">Membrane</keyword>
<feature type="compositionally biased region" description="Polar residues" evidence="1">
    <location>
        <begin position="317"/>
        <end position="329"/>
    </location>
</feature>
<proteinExistence type="predicted"/>
<name>A0A7W7PHZ7_9ACTN</name>
<feature type="transmembrane region" description="Helical" evidence="2">
    <location>
        <begin position="171"/>
        <end position="190"/>
    </location>
</feature>
<dbReference type="Proteomes" id="UP000556084">
    <property type="component" value="Unassembled WGS sequence"/>
</dbReference>
<dbReference type="EMBL" id="JACHJH010000001">
    <property type="protein sequence ID" value="MBB4891576.1"/>
    <property type="molecule type" value="Genomic_DNA"/>
</dbReference>
<organism evidence="3 4">
    <name type="scientific">Streptomyces olivoverticillatus</name>
    <dbReference type="NCBI Taxonomy" id="66427"/>
    <lineage>
        <taxon>Bacteria</taxon>
        <taxon>Bacillati</taxon>
        <taxon>Actinomycetota</taxon>
        <taxon>Actinomycetes</taxon>
        <taxon>Kitasatosporales</taxon>
        <taxon>Streptomycetaceae</taxon>
        <taxon>Streptomyces</taxon>
    </lineage>
</organism>
<reference evidence="3 4" key="1">
    <citation type="submission" date="2020-08" db="EMBL/GenBank/DDBJ databases">
        <title>Genomic Encyclopedia of Type Strains, Phase III (KMG-III): the genomes of soil and plant-associated and newly described type strains.</title>
        <authorList>
            <person name="Whitman W."/>
        </authorList>
    </citation>
    <scope>NUCLEOTIDE SEQUENCE [LARGE SCALE GENOMIC DNA]</scope>
    <source>
        <strain evidence="3 4">CECT 3266</strain>
    </source>
</reference>
<feature type="transmembrane region" description="Helical" evidence="2">
    <location>
        <begin position="202"/>
        <end position="226"/>
    </location>
</feature>